<dbReference type="STRING" id="5288.A0A5C5G6R1"/>
<evidence type="ECO:0000256" key="4">
    <source>
        <dbReference type="ARBA" id="ARBA00023136"/>
    </source>
</evidence>
<dbReference type="Pfam" id="PF04479">
    <property type="entry name" value="RTA1"/>
    <property type="match status" value="1"/>
</dbReference>
<keyword evidence="7" id="KW-1185">Reference proteome</keyword>
<evidence type="ECO:0000256" key="5">
    <source>
        <dbReference type="SAM" id="Phobius"/>
    </source>
</evidence>
<evidence type="ECO:0000256" key="3">
    <source>
        <dbReference type="ARBA" id="ARBA00022989"/>
    </source>
</evidence>
<accession>A0A5C5G6R1</accession>
<dbReference type="InterPro" id="IPR007568">
    <property type="entry name" value="RTA1"/>
</dbReference>
<keyword evidence="2 5" id="KW-0812">Transmembrane</keyword>
<feature type="transmembrane region" description="Helical" evidence="5">
    <location>
        <begin position="294"/>
        <end position="316"/>
    </location>
</feature>
<feature type="transmembrane region" description="Helical" evidence="5">
    <location>
        <begin position="77"/>
        <end position="96"/>
    </location>
</feature>
<dbReference type="AlphaFoldDB" id="A0A5C5G6R1"/>
<reference evidence="6 7" key="1">
    <citation type="submission" date="2019-03" db="EMBL/GenBank/DDBJ databases">
        <title>Rhodosporidium diobovatum UCD-FST 08-225 genome sequencing, assembly, and annotation.</title>
        <authorList>
            <person name="Fakankun I.U."/>
            <person name="Fristensky B."/>
            <person name="Levin D.B."/>
        </authorList>
    </citation>
    <scope>NUCLEOTIDE SEQUENCE [LARGE SCALE GENOMIC DNA]</scope>
    <source>
        <strain evidence="6 7">UCD-FST 08-225</strain>
    </source>
</reference>
<keyword evidence="4 5" id="KW-0472">Membrane</keyword>
<evidence type="ECO:0000313" key="7">
    <source>
        <dbReference type="Proteomes" id="UP000311382"/>
    </source>
</evidence>
<dbReference type="PANTHER" id="PTHR31465">
    <property type="entry name" value="PROTEIN RTA1-RELATED"/>
    <property type="match status" value="1"/>
</dbReference>
<dbReference type="EMBL" id="SOZI01000001">
    <property type="protein sequence ID" value="TNY24635.1"/>
    <property type="molecule type" value="Genomic_DNA"/>
</dbReference>
<comment type="caution">
    <text evidence="6">The sequence shown here is derived from an EMBL/GenBank/DDBJ whole genome shotgun (WGS) entry which is preliminary data.</text>
</comment>
<evidence type="ECO:0000313" key="6">
    <source>
        <dbReference type="EMBL" id="TNY24635.1"/>
    </source>
</evidence>
<dbReference type="PANTHER" id="PTHR31465:SF1">
    <property type="entry name" value="PROTEIN RTA1-RELATED"/>
    <property type="match status" value="1"/>
</dbReference>
<feature type="transmembrane region" description="Helical" evidence="5">
    <location>
        <begin position="133"/>
        <end position="156"/>
    </location>
</feature>
<dbReference type="GO" id="GO:0016020">
    <property type="term" value="C:membrane"/>
    <property type="evidence" value="ECO:0007669"/>
    <property type="project" value="UniProtKB-SubCell"/>
</dbReference>
<proteinExistence type="predicted"/>
<feature type="transmembrane region" description="Helical" evidence="5">
    <location>
        <begin position="256"/>
        <end position="274"/>
    </location>
</feature>
<comment type="subcellular location">
    <subcellularLocation>
        <location evidence="1">Membrane</location>
        <topology evidence="1">Multi-pass membrane protein</topology>
    </subcellularLocation>
</comment>
<protein>
    <submittedName>
        <fullName evidence="6">Methylcrotonoyl-CoA carboxylase subunit alpha</fullName>
    </submittedName>
</protein>
<gene>
    <name evidence="6" type="ORF">DMC30DRAFT_443130</name>
</gene>
<dbReference type="Proteomes" id="UP000311382">
    <property type="component" value="Unassembled WGS sequence"/>
</dbReference>
<sequence length="362" mass="40096">MSYVPYDWPTNAKDAVACNSTLTALVESAVGLASKDVSFEMSVAAANCQYSSTNGTVAREARHVWEIVNSYGYTPSATFSIVAVVIFSLSTAFHLYQVVRSRRWWYVAVALGGALQVYGWATRYMASQNIMYGYVIQLAVLTIAPTLFSAAIYALFSMLTAAQDPDLLPRMKPRGYFITFTVVDFVTLVVQAAGSRRLLWDSVLLFKIGCNTMLAGIALQLLATLVFLVVFGLYFRRLARQYPERRVTRLRSRTGLVLWGTLAMAALTIVRGGFRTAELSEGLFSSLSRTQIAIIVLDAVPMILVILLLSATHPLYTVDPLVKQYGTPAEQRWGTYQMETVDRADSTDKELGVRSHVERTSV</sequence>
<evidence type="ECO:0000256" key="1">
    <source>
        <dbReference type="ARBA" id="ARBA00004141"/>
    </source>
</evidence>
<feature type="transmembrane region" description="Helical" evidence="5">
    <location>
        <begin position="214"/>
        <end position="235"/>
    </location>
</feature>
<feature type="transmembrane region" description="Helical" evidence="5">
    <location>
        <begin position="176"/>
        <end position="194"/>
    </location>
</feature>
<organism evidence="6 7">
    <name type="scientific">Rhodotorula diobovata</name>
    <dbReference type="NCBI Taxonomy" id="5288"/>
    <lineage>
        <taxon>Eukaryota</taxon>
        <taxon>Fungi</taxon>
        <taxon>Dikarya</taxon>
        <taxon>Basidiomycota</taxon>
        <taxon>Pucciniomycotina</taxon>
        <taxon>Microbotryomycetes</taxon>
        <taxon>Sporidiobolales</taxon>
        <taxon>Sporidiobolaceae</taxon>
        <taxon>Rhodotorula</taxon>
    </lineage>
</organism>
<dbReference type="OrthoDB" id="3358017at2759"/>
<feature type="transmembrane region" description="Helical" evidence="5">
    <location>
        <begin position="103"/>
        <end position="121"/>
    </location>
</feature>
<keyword evidence="3 5" id="KW-1133">Transmembrane helix</keyword>
<name>A0A5C5G6R1_9BASI</name>
<evidence type="ECO:0000256" key="2">
    <source>
        <dbReference type="ARBA" id="ARBA00022692"/>
    </source>
</evidence>